<dbReference type="InterPro" id="IPR036623">
    <property type="entry name" value="Hemimethylated_DNA-bd_sf"/>
</dbReference>
<dbReference type="Proteomes" id="UP000548978">
    <property type="component" value="Unassembled WGS sequence"/>
</dbReference>
<organism evidence="3 4">
    <name type="scientific">Brevundimonas halotolerans</name>
    <dbReference type="NCBI Taxonomy" id="69670"/>
    <lineage>
        <taxon>Bacteria</taxon>
        <taxon>Pseudomonadati</taxon>
        <taxon>Pseudomonadota</taxon>
        <taxon>Alphaproteobacteria</taxon>
        <taxon>Caulobacterales</taxon>
        <taxon>Caulobacteraceae</taxon>
        <taxon>Brevundimonas</taxon>
    </lineage>
</organism>
<dbReference type="NCBIfam" id="TIGR02097">
    <property type="entry name" value="yccV"/>
    <property type="match status" value="1"/>
</dbReference>
<feature type="domain" description="Hemimethylated DNA-binding" evidence="2">
    <location>
        <begin position="6"/>
        <end position="99"/>
    </location>
</feature>
<dbReference type="AlphaFoldDB" id="A0A7W9A5M0"/>
<dbReference type="Pfam" id="PF08755">
    <property type="entry name" value="YccV-like"/>
    <property type="match status" value="1"/>
</dbReference>
<protein>
    <recommendedName>
        <fullName evidence="1">Heat shock protein HspQ</fullName>
    </recommendedName>
</protein>
<evidence type="ECO:0000313" key="3">
    <source>
        <dbReference type="EMBL" id="MBB5661650.1"/>
    </source>
</evidence>
<keyword evidence="4" id="KW-1185">Reference proteome</keyword>
<comment type="caution">
    <text evidence="3">The sequence shown here is derived from an EMBL/GenBank/DDBJ whole genome shotgun (WGS) entry which is preliminary data.</text>
</comment>
<sequence>MMKTKAAKFGLGQSVRQLDDAFSGVIIDVDASYDGPVGETGALSTDQPFYKVLVIEESSGILVYAAEQSLMAGPDPEHAALPHLKRWFRHDDQGRLQPRFVDLH</sequence>
<evidence type="ECO:0000256" key="1">
    <source>
        <dbReference type="NCBIfam" id="TIGR02097"/>
    </source>
</evidence>
<dbReference type="InterPro" id="IPR011722">
    <property type="entry name" value="Hemimethylated_DNA-bd_dom"/>
</dbReference>
<dbReference type="EMBL" id="JACIJB010000013">
    <property type="protein sequence ID" value="MBB5661650.1"/>
    <property type="molecule type" value="Genomic_DNA"/>
</dbReference>
<gene>
    <name evidence="3" type="ORF">FHS65_002415</name>
</gene>
<evidence type="ECO:0000259" key="2">
    <source>
        <dbReference type="SMART" id="SM00992"/>
    </source>
</evidence>
<accession>A0A7W9A5M0</accession>
<dbReference type="Gene3D" id="2.30.30.390">
    <property type="entry name" value="Hemimethylated DNA-binding domain"/>
    <property type="match status" value="1"/>
</dbReference>
<proteinExistence type="predicted"/>
<dbReference type="SUPFAM" id="SSF141255">
    <property type="entry name" value="YccV-like"/>
    <property type="match status" value="1"/>
</dbReference>
<name>A0A7W9A5M0_9CAUL</name>
<dbReference type="RefSeq" id="WP_123286149.1">
    <property type="nucleotide sequence ID" value="NZ_JACIJB010000013.1"/>
</dbReference>
<evidence type="ECO:0000313" key="4">
    <source>
        <dbReference type="Proteomes" id="UP000548978"/>
    </source>
</evidence>
<dbReference type="GO" id="GO:0003677">
    <property type="term" value="F:DNA binding"/>
    <property type="evidence" value="ECO:0007669"/>
    <property type="project" value="UniProtKB-UniRule"/>
</dbReference>
<dbReference type="OrthoDB" id="9797680at2"/>
<reference evidence="3 4" key="1">
    <citation type="submission" date="2020-08" db="EMBL/GenBank/DDBJ databases">
        <title>Genomic Encyclopedia of Type Strains, Phase IV (KMG-IV): sequencing the most valuable type-strain genomes for metagenomic binning, comparative biology and taxonomic classification.</title>
        <authorList>
            <person name="Goeker M."/>
        </authorList>
    </citation>
    <scope>NUCLEOTIDE SEQUENCE [LARGE SCALE GENOMIC DNA]</scope>
    <source>
        <strain evidence="3 4">DSM 24448</strain>
    </source>
</reference>
<keyword evidence="3" id="KW-0346">Stress response</keyword>
<dbReference type="SMART" id="SM00992">
    <property type="entry name" value="YccV-like"/>
    <property type="match status" value="1"/>
</dbReference>